<comment type="similarity">
    <text evidence="2">Belongs to the cytochrome P450 family.</text>
</comment>
<dbReference type="EMBL" id="DF977470">
    <property type="protein sequence ID" value="GAW26257.1"/>
    <property type="molecule type" value="Genomic_DNA"/>
</dbReference>
<dbReference type="AlphaFoldDB" id="A0A1S8A876"/>
<dbReference type="Gene3D" id="1.10.630.10">
    <property type="entry name" value="Cytochrome P450"/>
    <property type="match status" value="1"/>
</dbReference>
<name>A0A1S8A876_ROSNE</name>
<keyword evidence="7" id="KW-1185">Reference proteome</keyword>
<keyword evidence="4" id="KW-0479">Metal-binding</keyword>
<dbReference type="PANTHER" id="PTHR24305:SF210">
    <property type="entry name" value="CYTOCHROME P450 MONOOXYGENASE ASQL-RELATED"/>
    <property type="match status" value="1"/>
</dbReference>
<dbReference type="Proteomes" id="UP000054516">
    <property type="component" value="Unassembled WGS sequence"/>
</dbReference>
<proteinExistence type="inferred from homology"/>
<dbReference type="OMA" id="IATQLMF"/>
<dbReference type="SUPFAM" id="SSF48264">
    <property type="entry name" value="Cytochrome P450"/>
    <property type="match status" value="1"/>
</dbReference>
<evidence type="ECO:0000256" key="4">
    <source>
        <dbReference type="ARBA" id="ARBA00022723"/>
    </source>
</evidence>
<gene>
    <name evidence="6" type="ORF">SAMD00023353_2501240</name>
</gene>
<sequence length="222" mass="24846">MRNEEDSAYLSVTLGFNKFVTMTQVLRRFPALGFLRFAVFPVSLMGNLMELRKTSLAELHRRITLQGATEHLDYFGQLVPADGCVPDTDSPKEILHLSRIATQLMFAGYLPPSDWYYGAFSHLLHNREYLDILAQEIGGAFASYDEITPSAAASLPYINACLKESLRLFSTGAVINGMPVYSPGATVDGRYIPKGTTCQSNSFSVSRSPRHFRNAHQYRPQR</sequence>
<keyword evidence="3" id="KW-0349">Heme</keyword>
<dbReference type="OrthoDB" id="1470350at2759"/>
<evidence type="ECO:0000256" key="3">
    <source>
        <dbReference type="ARBA" id="ARBA00022617"/>
    </source>
</evidence>
<protein>
    <submittedName>
        <fullName evidence="6">Putative isotrichodermin c-15 hydroxylase protein</fullName>
    </submittedName>
</protein>
<accession>A0A1S8A876</accession>
<dbReference type="GO" id="GO:0020037">
    <property type="term" value="F:heme binding"/>
    <property type="evidence" value="ECO:0007669"/>
    <property type="project" value="InterPro"/>
</dbReference>
<keyword evidence="5" id="KW-0408">Iron</keyword>
<evidence type="ECO:0000256" key="5">
    <source>
        <dbReference type="ARBA" id="ARBA00023004"/>
    </source>
</evidence>
<organism evidence="6">
    <name type="scientific">Rosellinia necatrix</name>
    <name type="common">White root-rot fungus</name>
    <dbReference type="NCBI Taxonomy" id="77044"/>
    <lineage>
        <taxon>Eukaryota</taxon>
        <taxon>Fungi</taxon>
        <taxon>Dikarya</taxon>
        <taxon>Ascomycota</taxon>
        <taxon>Pezizomycotina</taxon>
        <taxon>Sordariomycetes</taxon>
        <taxon>Xylariomycetidae</taxon>
        <taxon>Xylariales</taxon>
        <taxon>Xylariaceae</taxon>
        <taxon>Rosellinia</taxon>
    </lineage>
</organism>
<dbReference type="GO" id="GO:0016705">
    <property type="term" value="F:oxidoreductase activity, acting on paired donors, with incorporation or reduction of molecular oxygen"/>
    <property type="evidence" value="ECO:0007669"/>
    <property type="project" value="InterPro"/>
</dbReference>
<dbReference type="InterPro" id="IPR036396">
    <property type="entry name" value="Cyt_P450_sf"/>
</dbReference>
<dbReference type="InterPro" id="IPR001128">
    <property type="entry name" value="Cyt_P450"/>
</dbReference>
<comment type="cofactor">
    <cofactor evidence="1">
        <name>heme</name>
        <dbReference type="ChEBI" id="CHEBI:30413"/>
    </cofactor>
</comment>
<reference evidence="6" key="1">
    <citation type="submission" date="2016-03" db="EMBL/GenBank/DDBJ databases">
        <title>Draft genome sequence of Rosellinia necatrix.</title>
        <authorList>
            <person name="Kanematsu S."/>
        </authorList>
    </citation>
    <scope>NUCLEOTIDE SEQUENCE [LARGE SCALE GENOMIC DNA]</scope>
    <source>
        <strain evidence="6">W97</strain>
    </source>
</reference>
<dbReference type="Pfam" id="PF00067">
    <property type="entry name" value="p450"/>
    <property type="match status" value="1"/>
</dbReference>
<dbReference type="InterPro" id="IPR050121">
    <property type="entry name" value="Cytochrome_P450_monoxygenase"/>
</dbReference>
<dbReference type="GO" id="GO:0005506">
    <property type="term" value="F:iron ion binding"/>
    <property type="evidence" value="ECO:0007669"/>
    <property type="project" value="InterPro"/>
</dbReference>
<evidence type="ECO:0000256" key="1">
    <source>
        <dbReference type="ARBA" id="ARBA00001971"/>
    </source>
</evidence>
<evidence type="ECO:0000256" key="2">
    <source>
        <dbReference type="ARBA" id="ARBA00010617"/>
    </source>
</evidence>
<dbReference type="GO" id="GO:0004497">
    <property type="term" value="F:monooxygenase activity"/>
    <property type="evidence" value="ECO:0007669"/>
    <property type="project" value="InterPro"/>
</dbReference>
<dbReference type="PANTHER" id="PTHR24305">
    <property type="entry name" value="CYTOCHROME P450"/>
    <property type="match status" value="1"/>
</dbReference>
<evidence type="ECO:0000313" key="7">
    <source>
        <dbReference type="Proteomes" id="UP000054516"/>
    </source>
</evidence>
<evidence type="ECO:0000313" key="6">
    <source>
        <dbReference type="EMBL" id="GAW26257.1"/>
    </source>
</evidence>